<keyword evidence="10" id="KW-1185">Reference proteome</keyword>
<evidence type="ECO:0000256" key="4">
    <source>
        <dbReference type="ARBA" id="ARBA00022801"/>
    </source>
</evidence>
<dbReference type="PROSITE" id="PS00141">
    <property type="entry name" value="ASP_PROTEASE"/>
    <property type="match status" value="2"/>
</dbReference>
<dbReference type="STRING" id="1051891.A0A0C3QC83"/>
<comment type="similarity">
    <text evidence="1 6">Belongs to the peptidase A1 family.</text>
</comment>
<evidence type="ECO:0000313" key="9">
    <source>
        <dbReference type="EMBL" id="KIO28275.1"/>
    </source>
</evidence>
<dbReference type="GO" id="GO:0004190">
    <property type="term" value="F:aspartic-type endopeptidase activity"/>
    <property type="evidence" value="ECO:0007669"/>
    <property type="project" value="UniProtKB-KW"/>
</dbReference>
<proteinExistence type="inferred from homology"/>
<keyword evidence="3 6" id="KW-0064">Aspartyl protease</keyword>
<dbReference type="EMBL" id="KN822996">
    <property type="protein sequence ID" value="KIO28275.1"/>
    <property type="molecule type" value="Genomic_DNA"/>
</dbReference>
<dbReference type="Pfam" id="PF00026">
    <property type="entry name" value="Asp"/>
    <property type="match status" value="1"/>
</dbReference>
<dbReference type="InterPro" id="IPR001969">
    <property type="entry name" value="Aspartic_peptidase_AS"/>
</dbReference>
<evidence type="ECO:0000256" key="6">
    <source>
        <dbReference type="RuleBase" id="RU000454"/>
    </source>
</evidence>
<feature type="chain" id="PRO_5002180690" description="Peptidase A1 domain-containing protein" evidence="7">
    <location>
        <begin position="17"/>
        <end position="427"/>
    </location>
</feature>
<dbReference type="PANTHER" id="PTHR47966">
    <property type="entry name" value="BETA-SITE APP-CLEAVING ENZYME, ISOFORM A-RELATED"/>
    <property type="match status" value="1"/>
</dbReference>
<dbReference type="InterPro" id="IPR001461">
    <property type="entry name" value="Aspartic_peptidase_A1"/>
</dbReference>
<dbReference type="SUPFAM" id="SSF50630">
    <property type="entry name" value="Acid proteases"/>
    <property type="match status" value="1"/>
</dbReference>
<organism evidence="9 10">
    <name type="scientific">Tulasnella calospora MUT 4182</name>
    <dbReference type="NCBI Taxonomy" id="1051891"/>
    <lineage>
        <taxon>Eukaryota</taxon>
        <taxon>Fungi</taxon>
        <taxon>Dikarya</taxon>
        <taxon>Basidiomycota</taxon>
        <taxon>Agaricomycotina</taxon>
        <taxon>Agaricomycetes</taxon>
        <taxon>Cantharellales</taxon>
        <taxon>Tulasnellaceae</taxon>
        <taxon>Tulasnella</taxon>
    </lineage>
</organism>
<dbReference type="CDD" id="cd05471">
    <property type="entry name" value="pepsin_like"/>
    <property type="match status" value="1"/>
</dbReference>
<dbReference type="GO" id="GO:0006508">
    <property type="term" value="P:proteolysis"/>
    <property type="evidence" value="ECO:0007669"/>
    <property type="project" value="UniProtKB-KW"/>
</dbReference>
<evidence type="ECO:0000256" key="5">
    <source>
        <dbReference type="PIRSR" id="PIRSR601461-1"/>
    </source>
</evidence>
<evidence type="ECO:0000256" key="2">
    <source>
        <dbReference type="ARBA" id="ARBA00022670"/>
    </source>
</evidence>
<evidence type="ECO:0000259" key="8">
    <source>
        <dbReference type="PROSITE" id="PS51767"/>
    </source>
</evidence>
<feature type="active site" evidence="5">
    <location>
        <position position="128"/>
    </location>
</feature>
<evidence type="ECO:0000256" key="1">
    <source>
        <dbReference type="ARBA" id="ARBA00007447"/>
    </source>
</evidence>
<dbReference type="InterPro" id="IPR034164">
    <property type="entry name" value="Pepsin-like_dom"/>
</dbReference>
<sequence>MLALPAILLASTLVSASPVQQKRSAAVISLPGRGVHHRNKVFNPDAAKRERARVYAKYGGKNFSQAFNATAVQPIEKRSEYHPAPFDIQRRATSGHDPLVDVSDTIDEYYYGPLSIGTPAQPTTVDFDTGSSDLWLPLSTCSGCPGPLFKTSSSSTYKISSTPFTIQYADGSSATGKVATDKVTVAGLSVSKQGFGAVTKETGNFLDSSSAGLMGLGFTANAESGATPFFINLANQGTLASNVFSFYMSRGGSSGSELCFGCTNSAKYTGSITYYSLDSSATSGTQYYWNIKSGGFSYNGGSSSGSFSAVIDSGTTLIYIPTAAAKKFYASIPGAKDASSSVGDGFYTYPCNTSLGSIAIAFGSTKYAINPADFNLGPVSEGSSLCVGGIVGDDVGGSLAIIGDEFMKNWYSVFNYSTKSVGFAKAI</sequence>
<dbReference type="OrthoDB" id="771136at2759"/>
<dbReference type="FunFam" id="2.40.70.10:FF:000115">
    <property type="entry name" value="Lysosomal aspartic protease"/>
    <property type="match status" value="1"/>
</dbReference>
<dbReference type="AlphaFoldDB" id="A0A0C3QC83"/>
<evidence type="ECO:0000313" key="10">
    <source>
        <dbReference type="Proteomes" id="UP000054248"/>
    </source>
</evidence>
<keyword evidence="2 6" id="KW-0645">Protease</keyword>
<gene>
    <name evidence="9" type="ORF">M407DRAFT_22485</name>
</gene>
<reference evidence="9 10" key="1">
    <citation type="submission" date="2014-04" db="EMBL/GenBank/DDBJ databases">
        <authorList>
            <consortium name="DOE Joint Genome Institute"/>
            <person name="Kuo A."/>
            <person name="Girlanda M."/>
            <person name="Perotto S."/>
            <person name="Kohler A."/>
            <person name="Nagy L.G."/>
            <person name="Floudas D."/>
            <person name="Copeland A."/>
            <person name="Barry K.W."/>
            <person name="Cichocki N."/>
            <person name="Veneault-Fourrey C."/>
            <person name="LaButti K."/>
            <person name="Lindquist E.A."/>
            <person name="Lipzen A."/>
            <person name="Lundell T."/>
            <person name="Morin E."/>
            <person name="Murat C."/>
            <person name="Sun H."/>
            <person name="Tunlid A."/>
            <person name="Henrissat B."/>
            <person name="Grigoriev I.V."/>
            <person name="Hibbett D.S."/>
            <person name="Martin F."/>
            <person name="Nordberg H.P."/>
            <person name="Cantor M.N."/>
            <person name="Hua S.X."/>
        </authorList>
    </citation>
    <scope>NUCLEOTIDE SEQUENCE [LARGE SCALE GENOMIC DNA]</scope>
    <source>
        <strain evidence="9 10">MUT 4182</strain>
    </source>
</reference>
<name>A0A0C3QC83_9AGAM</name>
<protein>
    <recommendedName>
        <fullName evidence="8">Peptidase A1 domain-containing protein</fullName>
    </recommendedName>
</protein>
<reference evidence="10" key="2">
    <citation type="submission" date="2015-01" db="EMBL/GenBank/DDBJ databases">
        <title>Evolutionary Origins and Diversification of the Mycorrhizal Mutualists.</title>
        <authorList>
            <consortium name="DOE Joint Genome Institute"/>
            <consortium name="Mycorrhizal Genomics Consortium"/>
            <person name="Kohler A."/>
            <person name="Kuo A."/>
            <person name="Nagy L.G."/>
            <person name="Floudas D."/>
            <person name="Copeland A."/>
            <person name="Barry K.W."/>
            <person name="Cichocki N."/>
            <person name="Veneault-Fourrey C."/>
            <person name="LaButti K."/>
            <person name="Lindquist E.A."/>
            <person name="Lipzen A."/>
            <person name="Lundell T."/>
            <person name="Morin E."/>
            <person name="Murat C."/>
            <person name="Riley R."/>
            <person name="Ohm R."/>
            <person name="Sun H."/>
            <person name="Tunlid A."/>
            <person name="Henrissat B."/>
            <person name="Grigoriev I.V."/>
            <person name="Hibbett D.S."/>
            <person name="Martin F."/>
        </authorList>
    </citation>
    <scope>NUCLEOTIDE SEQUENCE [LARGE SCALE GENOMIC DNA]</scope>
    <source>
        <strain evidence="10">MUT 4182</strain>
    </source>
</reference>
<dbReference type="PROSITE" id="PS51767">
    <property type="entry name" value="PEPTIDASE_A1"/>
    <property type="match status" value="1"/>
</dbReference>
<dbReference type="InterPro" id="IPR033121">
    <property type="entry name" value="PEPTIDASE_A1"/>
</dbReference>
<dbReference type="Proteomes" id="UP000054248">
    <property type="component" value="Unassembled WGS sequence"/>
</dbReference>
<evidence type="ECO:0000256" key="3">
    <source>
        <dbReference type="ARBA" id="ARBA00022750"/>
    </source>
</evidence>
<keyword evidence="4 6" id="KW-0378">Hydrolase</keyword>
<dbReference type="PRINTS" id="PR00792">
    <property type="entry name" value="PEPSIN"/>
</dbReference>
<dbReference type="HOGENOM" id="CLU_013253_1_4_1"/>
<evidence type="ECO:0000256" key="7">
    <source>
        <dbReference type="SAM" id="SignalP"/>
    </source>
</evidence>
<keyword evidence="7" id="KW-0732">Signal</keyword>
<dbReference type="InterPro" id="IPR021109">
    <property type="entry name" value="Peptidase_aspartic_dom_sf"/>
</dbReference>
<feature type="active site" evidence="5">
    <location>
        <position position="312"/>
    </location>
</feature>
<dbReference type="PANTHER" id="PTHR47966:SF51">
    <property type="entry name" value="BETA-SITE APP-CLEAVING ENZYME, ISOFORM A-RELATED"/>
    <property type="match status" value="1"/>
</dbReference>
<dbReference type="Gene3D" id="2.40.70.10">
    <property type="entry name" value="Acid Proteases"/>
    <property type="match status" value="2"/>
</dbReference>
<accession>A0A0C3QC83</accession>
<feature type="signal peptide" evidence="7">
    <location>
        <begin position="1"/>
        <end position="16"/>
    </location>
</feature>
<feature type="domain" description="Peptidase A1" evidence="8">
    <location>
        <begin position="110"/>
        <end position="424"/>
    </location>
</feature>